<dbReference type="Proteomes" id="UP000712600">
    <property type="component" value="Unassembled WGS sequence"/>
</dbReference>
<sequence>MIGSNKVERSSARSSVHAPYLVKLDGKGNLQYGQISHPAMVPAKAPFRTYVGWSSTLHGQSVWHENKEKTSQRDRSASVQMHLNRLSPKRLRIPTLEKYPKEKSMIESNKVERSSARSSVHAPYLVKLDGKGKLQYGQIGHPAMVPAKAPFRTYAGRFSTLHGQSLSGTVKNMNLG</sequence>
<proteinExistence type="predicted"/>
<accession>A0A8S9QDL4</accession>
<organism evidence="1 2">
    <name type="scientific">Brassica cretica</name>
    <name type="common">Mustard</name>
    <dbReference type="NCBI Taxonomy" id="69181"/>
    <lineage>
        <taxon>Eukaryota</taxon>
        <taxon>Viridiplantae</taxon>
        <taxon>Streptophyta</taxon>
        <taxon>Embryophyta</taxon>
        <taxon>Tracheophyta</taxon>
        <taxon>Spermatophyta</taxon>
        <taxon>Magnoliopsida</taxon>
        <taxon>eudicotyledons</taxon>
        <taxon>Gunneridae</taxon>
        <taxon>Pentapetalae</taxon>
        <taxon>rosids</taxon>
        <taxon>malvids</taxon>
        <taxon>Brassicales</taxon>
        <taxon>Brassicaceae</taxon>
        <taxon>Brassiceae</taxon>
        <taxon>Brassica</taxon>
    </lineage>
</organism>
<name>A0A8S9QDL4_BRACR</name>
<gene>
    <name evidence="1" type="ORF">F2Q69_00019896</name>
</gene>
<comment type="caution">
    <text evidence="1">The sequence shown here is derived from an EMBL/GenBank/DDBJ whole genome shotgun (WGS) entry which is preliminary data.</text>
</comment>
<evidence type="ECO:0000313" key="1">
    <source>
        <dbReference type="EMBL" id="KAF3537802.1"/>
    </source>
</evidence>
<dbReference type="EMBL" id="QGKX02001290">
    <property type="protein sequence ID" value="KAF3537802.1"/>
    <property type="molecule type" value="Genomic_DNA"/>
</dbReference>
<protein>
    <submittedName>
        <fullName evidence="1">Uncharacterized protein</fullName>
    </submittedName>
</protein>
<reference evidence="1" key="1">
    <citation type="submission" date="2019-12" db="EMBL/GenBank/DDBJ databases">
        <title>Genome sequencing and annotation of Brassica cretica.</title>
        <authorList>
            <person name="Studholme D.J."/>
            <person name="Sarris P."/>
        </authorList>
    </citation>
    <scope>NUCLEOTIDE SEQUENCE</scope>
    <source>
        <strain evidence="1">PFS-109/04</strain>
        <tissue evidence="1">Leaf</tissue>
    </source>
</reference>
<evidence type="ECO:0000313" key="2">
    <source>
        <dbReference type="Proteomes" id="UP000712600"/>
    </source>
</evidence>
<dbReference type="AlphaFoldDB" id="A0A8S9QDL4"/>